<protein>
    <recommendedName>
        <fullName evidence="1">RES domain-containing protein</fullName>
    </recommendedName>
</protein>
<dbReference type="KEGG" id="azc:AZC_4310"/>
<evidence type="ECO:0000313" key="2">
    <source>
        <dbReference type="EMBL" id="BAF90308.1"/>
    </source>
</evidence>
<dbReference type="EMBL" id="AP009384">
    <property type="protein sequence ID" value="BAF90308.1"/>
    <property type="molecule type" value="Genomic_DNA"/>
</dbReference>
<dbReference type="Pfam" id="PF08808">
    <property type="entry name" value="RES"/>
    <property type="match status" value="1"/>
</dbReference>
<proteinExistence type="predicted"/>
<dbReference type="Proteomes" id="UP000000270">
    <property type="component" value="Chromosome"/>
</dbReference>
<reference evidence="2 3" key="3">
    <citation type="journal article" date="2008" name="BMC Genomics">
        <title>The genome of the versatile nitrogen fixer Azorhizobium caulinodans ORS571.</title>
        <authorList>
            <person name="Lee KB."/>
            <person name="Backer P.D."/>
            <person name="Aono T."/>
            <person name="Liu CT."/>
            <person name="Suzuki S."/>
            <person name="Suzuki T."/>
            <person name="Kaneko T."/>
            <person name="Yamada M."/>
            <person name="Tabata S."/>
            <person name="Kupfer D.M."/>
            <person name="Najar F.Z."/>
            <person name="Wiley G.B."/>
            <person name="Roe B."/>
            <person name="Binnewies T.T."/>
            <person name="Ussery D.W."/>
            <person name="D'Haeze W."/>
            <person name="Herder J.D."/>
            <person name="Gevers D."/>
            <person name="Vereecke D."/>
            <person name="Holsters M."/>
            <person name="Oyaizu H."/>
        </authorList>
    </citation>
    <scope>NUCLEOTIDE SEQUENCE [LARGE SCALE GENOMIC DNA]</scope>
    <source>
        <strain evidence="3">ATCC 43989 / DSM 5975 / JCM 20966 / LMG 6465 / NBRC 14845 / NCIMB 13405 / ORS 571</strain>
    </source>
</reference>
<dbReference type="AlphaFoldDB" id="A8HVF7"/>
<dbReference type="InterPro" id="IPR014914">
    <property type="entry name" value="RES_dom"/>
</dbReference>
<dbReference type="STRING" id="438753.AZC_4310"/>
<name>A8HVF7_AZOC5</name>
<dbReference type="eggNOG" id="ENOG502ZAMM">
    <property type="taxonomic scope" value="Bacteria"/>
</dbReference>
<reference evidence="2 3" key="4">
    <citation type="journal article" date="2009" name="Appl. Environ. Microbiol.">
        <title>Comparative genome-wide transcriptional profiling of Azorhizobium caulinodans ORS571 grown under free-living and symbiotic conditions.</title>
        <authorList>
            <person name="Tsukada S."/>
            <person name="Aono T."/>
            <person name="Akiba N."/>
            <person name="Lee KB."/>
            <person name="Liu CT."/>
            <person name="Toyazaki H."/>
            <person name="Oyaizu H."/>
        </authorList>
    </citation>
    <scope>NUCLEOTIDE SEQUENCE [LARGE SCALE GENOMIC DNA]</scope>
    <source>
        <strain evidence="3">ATCC 43989 / DSM 5975 / JCM 20966 / LMG 6465 / NBRC 14845 / NCIMB 13405 / ORS 571</strain>
    </source>
</reference>
<evidence type="ECO:0000313" key="3">
    <source>
        <dbReference type="Proteomes" id="UP000000270"/>
    </source>
</evidence>
<reference evidence="2 3" key="6">
    <citation type="journal article" date="2011" name="Appl. Environ. Microbiol.">
        <title>Involvement of the azorhizobial chromosome partition gene (parA) in the onset of bacteroid differentiation during Sesbania rostrata stem nodule development.</title>
        <authorList>
            <person name="Liu CT."/>
            <person name="Lee KB."/>
            <person name="Wang YS."/>
            <person name="Peng MH."/>
            <person name="Lee KT."/>
            <person name="Suzuki S."/>
            <person name="Suzuki T."/>
            <person name="Oyaizu H."/>
        </authorList>
    </citation>
    <scope>NUCLEOTIDE SEQUENCE [LARGE SCALE GENOMIC DNA]</scope>
    <source>
        <strain evidence="3">ATCC 43989 / DSM 5975 / JCM 20966 / LMG 6465 / NBRC 14845 / NCIMB 13405 / ORS 571</strain>
    </source>
</reference>
<accession>A8HVF7</accession>
<dbReference type="HOGENOM" id="CLU_097447_0_0_5"/>
<reference evidence="2 3" key="1">
    <citation type="journal article" date="2007" name="Appl. Environ. Microbiol.">
        <title>Rhizobial factors required for stem nodule maturation and maintenance in Sesbania rostrata-Azorhizobium caulinodans ORS571 symbiosis.</title>
        <authorList>
            <person name="Suzuki S."/>
            <person name="Aono T."/>
            <person name="Lee KB."/>
            <person name="Suzuki T."/>
            <person name="Liu CT."/>
            <person name="Miwa H."/>
            <person name="Wakao S."/>
            <person name="Iki T."/>
            <person name="Oyaizu H."/>
        </authorList>
    </citation>
    <scope>NUCLEOTIDE SEQUENCE [LARGE SCALE GENOMIC DNA]</scope>
    <source>
        <strain evidence="3">ATCC 43989 / DSM 5975 / JCM 20966 / LMG 6465 / NBRC 14845 / NCIMB 13405 / ORS 571</strain>
    </source>
</reference>
<gene>
    <name evidence="2" type="ordered locus">AZC_4310</name>
</gene>
<sequence length="230" mass="25555">MEAQHRVSTLKLVDTLDEQALLEELIEETKPLLPPECTRLPYLLASPFRYAPPYPHGSRFRRAGRTPGVYYAAETPQTAVAEMAFYRLLFFAESPGTPWPRNAADYTAFATGLATDRALDLTAPPLERDGAAWTHLTDYEACQTLAEAAREAGLLLLRYASARDPAGGRNVAALSCTAFADGRIGERQTWRLRLSPSGVQAICDFPDLRLDFPPAVFSADPRLSTLRWRR</sequence>
<organism evidence="2 3">
    <name type="scientific">Azorhizobium caulinodans (strain ATCC 43989 / DSM 5975 / JCM 20966 / LMG 6465 / NBRC 14845 / NCIMB 13405 / ORS 571)</name>
    <dbReference type="NCBI Taxonomy" id="438753"/>
    <lineage>
        <taxon>Bacteria</taxon>
        <taxon>Pseudomonadati</taxon>
        <taxon>Pseudomonadota</taxon>
        <taxon>Alphaproteobacteria</taxon>
        <taxon>Hyphomicrobiales</taxon>
        <taxon>Xanthobacteraceae</taxon>
        <taxon>Azorhizobium</taxon>
    </lineage>
</organism>
<evidence type="ECO:0000259" key="1">
    <source>
        <dbReference type="SMART" id="SM00953"/>
    </source>
</evidence>
<feature type="domain" description="RES" evidence="1">
    <location>
        <begin position="47"/>
        <end position="185"/>
    </location>
</feature>
<reference evidence="2 3" key="5">
    <citation type="journal article" date="2010" name="Appl. Environ. Microbiol.">
        <title>phrR-like gene praR of Azorhizobium caulinodans ORS571 is essential for symbiosis with Sesbania rostrata and is involved in expression of reb genes.</title>
        <authorList>
            <person name="Akiba N."/>
            <person name="Aono T."/>
            <person name="Toyazaki H."/>
            <person name="Sato S."/>
            <person name="Oyaizu H."/>
        </authorList>
    </citation>
    <scope>NUCLEOTIDE SEQUENCE [LARGE SCALE GENOMIC DNA]</scope>
    <source>
        <strain evidence="3">ATCC 43989 / DSM 5975 / JCM 20966 / LMG 6465 / NBRC 14845 / NCIMB 13405 / ORS 571</strain>
    </source>
</reference>
<keyword evidence="3" id="KW-1185">Reference proteome</keyword>
<dbReference type="SMART" id="SM00953">
    <property type="entry name" value="RES"/>
    <property type="match status" value="1"/>
</dbReference>
<reference evidence="3" key="2">
    <citation type="submission" date="2007-04" db="EMBL/GenBank/DDBJ databases">
        <title>Complete genome sequence of the nitrogen-fixing bacterium Azorhizobium caulinodans ORS571.</title>
        <authorList>
            <person name="Lee K.B."/>
            <person name="Backer P.D."/>
            <person name="Aono T."/>
            <person name="Liu C.T."/>
            <person name="Suzuki S."/>
            <person name="Suzuki T."/>
            <person name="Kaneko T."/>
            <person name="Yamada M."/>
            <person name="Tabata S."/>
            <person name="Kupfer D.M."/>
            <person name="Najar F.Z."/>
            <person name="Wiley G.B."/>
            <person name="Roe B."/>
            <person name="Binnewies T."/>
            <person name="Ussery D."/>
            <person name="Vereecke D."/>
            <person name="Gevers D."/>
            <person name="Holsters M."/>
            <person name="Oyaizu H."/>
        </authorList>
    </citation>
    <scope>NUCLEOTIDE SEQUENCE [LARGE SCALE GENOMIC DNA]</scope>
    <source>
        <strain evidence="3">ATCC 43989 / DSM 5975 / JCM 20966 / LMG 6465 / NBRC 14845 / NCIMB 13405 / ORS 571</strain>
    </source>
</reference>